<feature type="transmembrane region" description="Helical" evidence="3">
    <location>
        <begin position="693"/>
        <end position="714"/>
    </location>
</feature>
<accession>A0AA88W4R9</accession>
<dbReference type="PANTHER" id="PTHR33240:SF8">
    <property type="entry name" value="OS03G0439900 PROTEIN"/>
    <property type="match status" value="1"/>
</dbReference>
<dbReference type="GO" id="GO:0016020">
    <property type="term" value="C:membrane"/>
    <property type="evidence" value="ECO:0007669"/>
    <property type="project" value="UniProtKB-SubCell"/>
</dbReference>
<dbReference type="Gene3D" id="3.10.10.10">
    <property type="entry name" value="HIV Type 1 Reverse Transcriptase, subunit A, domain 1"/>
    <property type="match status" value="1"/>
</dbReference>
<organism evidence="5 6">
    <name type="scientific">Escallonia herrerae</name>
    <dbReference type="NCBI Taxonomy" id="1293975"/>
    <lineage>
        <taxon>Eukaryota</taxon>
        <taxon>Viridiplantae</taxon>
        <taxon>Streptophyta</taxon>
        <taxon>Embryophyta</taxon>
        <taxon>Tracheophyta</taxon>
        <taxon>Spermatophyta</taxon>
        <taxon>Magnoliopsida</taxon>
        <taxon>eudicotyledons</taxon>
        <taxon>Gunneridae</taxon>
        <taxon>Pentapetalae</taxon>
        <taxon>asterids</taxon>
        <taxon>campanulids</taxon>
        <taxon>Escalloniales</taxon>
        <taxon>Escalloniaceae</taxon>
        <taxon>Escallonia</taxon>
    </lineage>
</organism>
<evidence type="ECO:0000313" key="6">
    <source>
        <dbReference type="Proteomes" id="UP001188597"/>
    </source>
</evidence>
<keyword evidence="3" id="KW-1133">Transmembrane helix</keyword>
<comment type="subcellular location">
    <subcellularLocation>
        <location evidence="1">Membrane</location>
        <topology evidence="1">Single-pass membrane protein</topology>
    </subcellularLocation>
</comment>
<keyword evidence="3" id="KW-0472">Membrane</keyword>
<reference evidence="5" key="1">
    <citation type="submission" date="2022-12" db="EMBL/GenBank/DDBJ databases">
        <title>Draft genome assemblies for two species of Escallonia (Escalloniales).</title>
        <authorList>
            <person name="Chanderbali A."/>
            <person name="Dervinis C."/>
            <person name="Anghel I."/>
            <person name="Soltis D."/>
            <person name="Soltis P."/>
            <person name="Zapata F."/>
        </authorList>
    </citation>
    <scope>NUCLEOTIDE SEQUENCE</scope>
    <source>
        <strain evidence="5">UCBG64.0493</strain>
        <tissue evidence="5">Leaf</tissue>
    </source>
</reference>
<evidence type="ECO:0000256" key="1">
    <source>
        <dbReference type="ARBA" id="ARBA00004167"/>
    </source>
</evidence>
<evidence type="ECO:0000313" key="5">
    <source>
        <dbReference type="EMBL" id="KAK3019668.1"/>
    </source>
</evidence>
<dbReference type="Pfam" id="PF12819">
    <property type="entry name" value="Malectin_like"/>
    <property type="match status" value="1"/>
</dbReference>
<evidence type="ECO:0000256" key="3">
    <source>
        <dbReference type="SAM" id="Phobius"/>
    </source>
</evidence>
<comment type="caution">
    <text evidence="5">The sequence shown here is derived from an EMBL/GenBank/DDBJ whole genome shotgun (WGS) entry which is preliminary data.</text>
</comment>
<dbReference type="AlphaFoldDB" id="A0AA88W4R9"/>
<feature type="region of interest" description="Disordered" evidence="2">
    <location>
        <begin position="1"/>
        <end position="28"/>
    </location>
</feature>
<feature type="transmembrane region" description="Helical" evidence="3">
    <location>
        <begin position="653"/>
        <end position="673"/>
    </location>
</feature>
<proteinExistence type="predicted"/>
<dbReference type="CDD" id="cd00303">
    <property type="entry name" value="retropepsin_like"/>
    <property type="match status" value="1"/>
</dbReference>
<feature type="domain" description="Malectin-like" evidence="4">
    <location>
        <begin position="424"/>
        <end position="685"/>
    </location>
</feature>
<dbReference type="InterPro" id="IPR024788">
    <property type="entry name" value="Malectin-like_Carb-bd_dom"/>
</dbReference>
<dbReference type="SUPFAM" id="SSF56672">
    <property type="entry name" value="DNA/RNA polymerases"/>
    <property type="match status" value="1"/>
</dbReference>
<dbReference type="InterPro" id="IPR021109">
    <property type="entry name" value="Peptidase_aspartic_dom_sf"/>
</dbReference>
<keyword evidence="3" id="KW-0812">Transmembrane</keyword>
<keyword evidence="6" id="KW-1185">Reference proteome</keyword>
<dbReference type="EMBL" id="JAVXUP010000861">
    <property type="protein sequence ID" value="KAK3019668.1"/>
    <property type="molecule type" value="Genomic_DNA"/>
</dbReference>
<dbReference type="PANTHER" id="PTHR33240">
    <property type="entry name" value="OS08G0508500 PROTEIN"/>
    <property type="match status" value="1"/>
</dbReference>
<evidence type="ECO:0000256" key="2">
    <source>
        <dbReference type="SAM" id="MobiDB-lite"/>
    </source>
</evidence>
<dbReference type="Gene3D" id="2.40.70.10">
    <property type="entry name" value="Acid Proteases"/>
    <property type="match status" value="1"/>
</dbReference>
<evidence type="ECO:0000259" key="4">
    <source>
        <dbReference type="Pfam" id="PF12819"/>
    </source>
</evidence>
<name>A0AA88W4R9_9ASTE</name>
<gene>
    <name evidence="5" type="ORF">RJ639_003212</name>
</gene>
<dbReference type="InterPro" id="IPR043502">
    <property type="entry name" value="DNA/RNA_pol_sf"/>
</dbReference>
<protein>
    <recommendedName>
        <fullName evidence="4">Malectin-like domain-containing protein</fullName>
    </recommendedName>
</protein>
<dbReference type="Proteomes" id="UP001188597">
    <property type="component" value="Unassembled WGS sequence"/>
</dbReference>
<sequence>MEERENQEENAGTINTISGRIAAGGSSGKARKAYAREVCVTSQPPNKKLKTVPAATISFFDDDSKGIKIPHDDPLVITIKAGNFDVKRVLIDNGSSAEVLFHDAFEKMNIPTDRLRKMEAPLYGFSNHPVAAEGIIALPVAIGTPPAQANLMLDFVVVKVPSAYNAILGQPALNRLQAVVSTYHLKMKFPTEHGIGEVKGDQTTARQCYVTSCRSKNKEALIIEDLREDTKMQRGEPVEDLVSIEVYPGEENKMVRIGSNLKEVTKLELVNLLRTYADIFAWTAADMPRIDPEIITHRLNINPSKKPVNQKKRTFAPERQEKIEEEVDKLLTAKFIEEVYYPDWIANVVMLLEFQLKIYFRNLSTPSSVLPSMDQRKVMAMLMLWSAALPSLQAFKPNIDTGPRYEDLRIDCGSLHEINVTVTVLAGFYYGNYDGLSKPPSFRLEIDGNLWANVTTSMSEEPIYYELLYKYDGRYVTVCLVRTTDGEVPFISSLEGTFTYFNSYQFMDNKTALYLHSRINYGANESVQQRIGINEEHLNRVWESREMSEYPSISRDQVPYGYLDYDNMAPWLVMAYAIEAQNKTDSIHLSVDFSPRTSVEADFILYFADPICRNSDLPNATRIVEVYINGIQMGIMDVPKCYSGSHTSYSMSIIRLPVVGSAIVTISAAEGSMMPPVLNAMEVFSRIDVSKGAGHFLSFSTLLVIFFHMLAIPFL</sequence>